<feature type="domain" description="Conserved virulence factor B first S1" evidence="2">
    <location>
        <begin position="4"/>
        <end position="63"/>
    </location>
</feature>
<name>A0A6C2U6C7_PONDE</name>
<dbReference type="InterPro" id="IPR012340">
    <property type="entry name" value="NA-bd_OB-fold"/>
</dbReference>
<sequence>MVEVGKMNKLAVSRDSDFGLLFDGLELGEILMPKRFVSNGWKEGDKVDVFVYLDSEDRLTATTLRPKAQVGEFVLLRCKDNTPIGAFMDWGLPKDLFVPFREQRVKMRQGESYLVHVYFDQASGRIVGSSKLDKYLKGTKRFYKQGEEVDLMAWQQSDLGFKFIINNERWGMVFHNEVFQALSRGQKLKGFIKNVRPDGRIDLTLQKPGYEKVTELTDVILNVLKEHDGFIPITFKTPPEQINGLFGVSKKTYKNAIGALYKKRLITIEEDGVRLVSGSSE</sequence>
<dbReference type="PANTHER" id="PTHR37296">
    <property type="entry name" value="CONSERVED VIRULENCE FACTOR B"/>
    <property type="match status" value="1"/>
</dbReference>
<protein>
    <submittedName>
        <fullName evidence="4">Conserved virulence factor B</fullName>
    </submittedName>
</protein>
<evidence type="ECO:0000313" key="5">
    <source>
        <dbReference type="Proteomes" id="UP000366872"/>
    </source>
</evidence>
<reference evidence="4 5" key="1">
    <citation type="submission" date="2019-04" db="EMBL/GenBank/DDBJ databases">
        <authorList>
            <person name="Van Vliet M D."/>
        </authorList>
    </citation>
    <scope>NUCLEOTIDE SEQUENCE [LARGE SCALE GENOMIC DNA]</scope>
    <source>
        <strain evidence="4 5">F1</strain>
    </source>
</reference>
<dbReference type="InterPro" id="IPR039566">
    <property type="entry name" value="CvfB_S1_st"/>
</dbReference>
<dbReference type="PANTHER" id="PTHR37296:SF1">
    <property type="entry name" value="CONSERVED VIRULENCE FACTOR B"/>
    <property type="match status" value="1"/>
</dbReference>
<accession>A0A6C2U6C7</accession>
<evidence type="ECO:0000259" key="2">
    <source>
        <dbReference type="Pfam" id="PF13509"/>
    </source>
</evidence>
<proteinExistence type="inferred from homology"/>
<keyword evidence="5" id="KW-1185">Reference proteome</keyword>
<evidence type="ECO:0000259" key="3">
    <source>
        <dbReference type="Pfam" id="PF17783"/>
    </source>
</evidence>
<evidence type="ECO:0000313" key="4">
    <source>
        <dbReference type="EMBL" id="VGO15628.1"/>
    </source>
</evidence>
<dbReference type="Proteomes" id="UP000366872">
    <property type="component" value="Unassembled WGS sequence"/>
</dbReference>
<dbReference type="EMBL" id="CAAHFG010000002">
    <property type="protein sequence ID" value="VGO15628.1"/>
    <property type="molecule type" value="Genomic_DNA"/>
</dbReference>
<feature type="domain" description="Conserved virulence factor B-like winged helix" evidence="3">
    <location>
        <begin position="218"/>
        <end position="275"/>
    </location>
</feature>
<dbReference type="Pfam" id="PF17783">
    <property type="entry name" value="WHD_CvfB"/>
    <property type="match status" value="1"/>
</dbReference>
<evidence type="ECO:0000256" key="1">
    <source>
        <dbReference type="PIRNR" id="PIRNR012524"/>
    </source>
</evidence>
<dbReference type="RefSeq" id="WP_136081177.1">
    <property type="nucleotide sequence ID" value="NZ_CAAHFG010000002.1"/>
</dbReference>
<gene>
    <name evidence="4" type="primary">cvfB</name>
    <name evidence="4" type="ORF">PDESU_04213</name>
</gene>
<comment type="similarity">
    <text evidence="1">Belongs to the CvfB family.</text>
</comment>
<dbReference type="InterPro" id="IPR014464">
    <property type="entry name" value="CvfB_fam"/>
</dbReference>
<dbReference type="PIRSF" id="PIRSF012524">
    <property type="entry name" value="YitL_S1"/>
    <property type="match status" value="1"/>
</dbReference>
<dbReference type="InterPro" id="IPR036388">
    <property type="entry name" value="WH-like_DNA-bd_sf"/>
</dbReference>
<dbReference type="Gene3D" id="1.10.10.10">
    <property type="entry name" value="Winged helix-like DNA-binding domain superfamily/Winged helix DNA-binding domain"/>
    <property type="match status" value="1"/>
</dbReference>
<dbReference type="InterPro" id="IPR040764">
    <property type="entry name" value="CvfB_WH"/>
</dbReference>
<dbReference type="Gene3D" id="2.40.50.140">
    <property type="entry name" value="Nucleic acid-binding proteins"/>
    <property type="match status" value="1"/>
</dbReference>
<dbReference type="AlphaFoldDB" id="A0A6C2U6C7"/>
<dbReference type="Pfam" id="PF13509">
    <property type="entry name" value="S1_2"/>
    <property type="match status" value="1"/>
</dbReference>
<organism evidence="4 5">
    <name type="scientific">Pontiella desulfatans</name>
    <dbReference type="NCBI Taxonomy" id="2750659"/>
    <lineage>
        <taxon>Bacteria</taxon>
        <taxon>Pseudomonadati</taxon>
        <taxon>Kiritimatiellota</taxon>
        <taxon>Kiritimatiellia</taxon>
        <taxon>Kiritimatiellales</taxon>
        <taxon>Pontiellaceae</taxon>
        <taxon>Pontiella</taxon>
    </lineage>
</organism>